<dbReference type="Proteomes" id="UP001431313">
    <property type="component" value="Unassembled WGS sequence"/>
</dbReference>
<feature type="chain" id="PRO_5047097135" evidence="1">
    <location>
        <begin position="23"/>
        <end position="163"/>
    </location>
</feature>
<evidence type="ECO:0000313" key="3">
    <source>
        <dbReference type="Proteomes" id="UP001431313"/>
    </source>
</evidence>
<organism evidence="2 3">
    <name type="scientific">Streptomyces pyxinae</name>
    <dbReference type="NCBI Taxonomy" id="2970734"/>
    <lineage>
        <taxon>Bacteria</taxon>
        <taxon>Bacillati</taxon>
        <taxon>Actinomycetota</taxon>
        <taxon>Actinomycetes</taxon>
        <taxon>Kitasatosporales</taxon>
        <taxon>Streptomycetaceae</taxon>
        <taxon>Streptomyces</taxon>
    </lineage>
</organism>
<protein>
    <submittedName>
        <fullName evidence="2">Uncharacterized protein</fullName>
    </submittedName>
</protein>
<keyword evidence="1" id="KW-0732">Signal</keyword>
<accession>A0ABT2CBT6</accession>
<evidence type="ECO:0000256" key="1">
    <source>
        <dbReference type="SAM" id="SignalP"/>
    </source>
</evidence>
<dbReference type="InterPro" id="IPR044859">
    <property type="entry name" value="Allene_oxi_cyc_Dirigent"/>
</dbReference>
<reference evidence="2" key="1">
    <citation type="submission" date="2022-08" db="EMBL/GenBank/DDBJ databases">
        <authorList>
            <person name="Somphong A."/>
            <person name="Phongsopitanun W."/>
        </authorList>
    </citation>
    <scope>NUCLEOTIDE SEQUENCE</scope>
    <source>
        <strain evidence="2">LP05-1</strain>
    </source>
</reference>
<dbReference type="EMBL" id="JANUGQ010000002">
    <property type="protein sequence ID" value="MCS0634836.1"/>
    <property type="molecule type" value="Genomic_DNA"/>
</dbReference>
<proteinExistence type="predicted"/>
<gene>
    <name evidence="2" type="ORF">NX801_04015</name>
</gene>
<keyword evidence="3" id="KW-1185">Reference proteome</keyword>
<feature type="signal peptide" evidence="1">
    <location>
        <begin position="1"/>
        <end position="22"/>
    </location>
</feature>
<name>A0ABT2CBT6_9ACTN</name>
<dbReference type="Gene3D" id="2.40.480.10">
    <property type="entry name" value="Allene oxide cyclase-like"/>
    <property type="match status" value="1"/>
</dbReference>
<sequence length="163" mass="17150">MPAARVRRLTAAVLTTAGAVVAALALTTTGATGSDPARVGHDWIAVKKTDTQPRTLRAGNSWTVYMTLHESENGKPGRRIGDASTRCSAVEITREGAITQCQRVFRTRQGNLVTTAMLDRFGPGPYTGVAAVAGGTGAYRHASGEARLTIDGERLTVRADLDG</sequence>
<comment type="caution">
    <text evidence="2">The sequence shown here is derived from an EMBL/GenBank/DDBJ whole genome shotgun (WGS) entry which is preliminary data.</text>
</comment>
<evidence type="ECO:0000313" key="2">
    <source>
        <dbReference type="EMBL" id="MCS0634836.1"/>
    </source>
</evidence>
<dbReference type="RefSeq" id="WP_258785470.1">
    <property type="nucleotide sequence ID" value="NZ_JANUGQ010000002.1"/>
</dbReference>